<evidence type="ECO:0000256" key="5">
    <source>
        <dbReference type="PROSITE-ProRule" id="PRU01248"/>
    </source>
</evidence>
<dbReference type="PANTHER" id="PTHR30349:SF64">
    <property type="entry name" value="PROPHAGE INTEGRASE INTD-RELATED"/>
    <property type="match status" value="1"/>
</dbReference>
<dbReference type="Pfam" id="PF00589">
    <property type="entry name" value="Phage_integrase"/>
    <property type="match status" value="1"/>
</dbReference>
<dbReference type="SUPFAM" id="SSF56349">
    <property type="entry name" value="DNA breaking-rejoining enzymes"/>
    <property type="match status" value="1"/>
</dbReference>
<dbReference type="AlphaFoldDB" id="A0A176YAY5"/>
<reference evidence="8 9" key="1">
    <citation type="submission" date="2016-03" db="EMBL/GenBank/DDBJ databases">
        <title>Draft Genome Sequence of the Strain BR 10245 (Bradyrhizobium sp.) isolated from nodules of Centrolobium paraense.</title>
        <authorList>
            <person name="Simoes-Araujo J.L.Sr."/>
            <person name="Barauna A.C."/>
            <person name="Silva K."/>
            <person name="Zilli J.E."/>
        </authorList>
    </citation>
    <scope>NUCLEOTIDE SEQUENCE [LARGE SCALE GENOMIC DNA]</scope>
    <source>
        <strain evidence="8 9">BR 10245</strain>
    </source>
</reference>
<dbReference type="PROSITE" id="PS51898">
    <property type="entry name" value="TYR_RECOMBINASE"/>
    <property type="match status" value="1"/>
</dbReference>
<evidence type="ECO:0000259" key="7">
    <source>
        <dbReference type="PROSITE" id="PS51900"/>
    </source>
</evidence>
<organism evidence="8 9">
    <name type="scientific">Bradyrhizobium centrolobii</name>
    <dbReference type="NCBI Taxonomy" id="1505087"/>
    <lineage>
        <taxon>Bacteria</taxon>
        <taxon>Pseudomonadati</taxon>
        <taxon>Pseudomonadota</taxon>
        <taxon>Alphaproteobacteria</taxon>
        <taxon>Hyphomicrobiales</taxon>
        <taxon>Nitrobacteraceae</taxon>
        <taxon>Bradyrhizobium</taxon>
    </lineage>
</organism>
<dbReference type="Pfam" id="PF13495">
    <property type="entry name" value="Phage_int_SAM_4"/>
    <property type="match status" value="1"/>
</dbReference>
<evidence type="ECO:0000256" key="2">
    <source>
        <dbReference type="ARBA" id="ARBA00022908"/>
    </source>
</evidence>
<dbReference type="InterPro" id="IPR004107">
    <property type="entry name" value="Integrase_SAM-like_N"/>
</dbReference>
<dbReference type="InterPro" id="IPR013762">
    <property type="entry name" value="Integrase-like_cat_sf"/>
</dbReference>
<evidence type="ECO:0000256" key="1">
    <source>
        <dbReference type="ARBA" id="ARBA00008857"/>
    </source>
</evidence>
<dbReference type="PANTHER" id="PTHR30349">
    <property type="entry name" value="PHAGE INTEGRASE-RELATED"/>
    <property type="match status" value="1"/>
</dbReference>
<proteinExistence type="inferred from homology"/>
<dbReference type="GO" id="GO:0015074">
    <property type="term" value="P:DNA integration"/>
    <property type="evidence" value="ECO:0007669"/>
    <property type="project" value="UniProtKB-KW"/>
</dbReference>
<dbReference type="InterPro" id="IPR010998">
    <property type="entry name" value="Integrase_recombinase_N"/>
</dbReference>
<dbReference type="RefSeq" id="WP_063708225.1">
    <property type="nucleotide sequence ID" value="NZ_LUUB01000114.1"/>
</dbReference>
<dbReference type="OrthoDB" id="9801717at2"/>
<dbReference type="PROSITE" id="PS51900">
    <property type="entry name" value="CB"/>
    <property type="match status" value="1"/>
</dbReference>
<feature type="domain" description="Core-binding (CB)" evidence="7">
    <location>
        <begin position="1"/>
        <end position="81"/>
    </location>
</feature>
<evidence type="ECO:0000256" key="4">
    <source>
        <dbReference type="ARBA" id="ARBA00023172"/>
    </source>
</evidence>
<dbReference type="InterPro" id="IPR011010">
    <property type="entry name" value="DNA_brk_join_enz"/>
</dbReference>
<evidence type="ECO:0000256" key="3">
    <source>
        <dbReference type="ARBA" id="ARBA00023125"/>
    </source>
</evidence>
<dbReference type="GO" id="GO:0006310">
    <property type="term" value="P:DNA recombination"/>
    <property type="evidence" value="ECO:0007669"/>
    <property type="project" value="UniProtKB-KW"/>
</dbReference>
<dbReference type="GO" id="GO:0003677">
    <property type="term" value="F:DNA binding"/>
    <property type="evidence" value="ECO:0007669"/>
    <property type="project" value="UniProtKB-UniRule"/>
</dbReference>
<evidence type="ECO:0000313" key="9">
    <source>
        <dbReference type="Proteomes" id="UP000076959"/>
    </source>
</evidence>
<keyword evidence="3 5" id="KW-0238">DNA-binding</keyword>
<dbReference type="InterPro" id="IPR050090">
    <property type="entry name" value="Tyrosine_recombinase_XerCD"/>
</dbReference>
<dbReference type="InterPro" id="IPR044068">
    <property type="entry name" value="CB"/>
</dbReference>
<comment type="similarity">
    <text evidence="1">Belongs to the 'phage' integrase family.</text>
</comment>
<feature type="domain" description="Tyr recombinase" evidence="6">
    <location>
        <begin position="99"/>
        <end position="272"/>
    </location>
</feature>
<evidence type="ECO:0000313" key="8">
    <source>
        <dbReference type="EMBL" id="OAE99965.1"/>
    </source>
</evidence>
<dbReference type="Gene3D" id="1.10.443.10">
    <property type="entry name" value="Intergrase catalytic core"/>
    <property type="match status" value="1"/>
</dbReference>
<evidence type="ECO:0000259" key="6">
    <source>
        <dbReference type="PROSITE" id="PS51898"/>
    </source>
</evidence>
<keyword evidence="9" id="KW-1185">Reference proteome</keyword>
<dbReference type="Gene3D" id="1.10.150.130">
    <property type="match status" value="1"/>
</dbReference>
<dbReference type="Proteomes" id="UP000076959">
    <property type="component" value="Unassembled WGS sequence"/>
</dbReference>
<dbReference type="STRING" id="1505087.AYJ54_31745"/>
<name>A0A176YAY5_9BRAD</name>
<keyword evidence="2" id="KW-0229">DNA integration</keyword>
<gene>
    <name evidence="8" type="ORF">AYJ54_31745</name>
</gene>
<sequence>MTPLRLRMINDMQIRNLSKHTQDTYLLQVSQFARHFAKSPALLGPEDVRAYQVYLTNEKKLAPKSIHVTVSALRFLYRVTLGFEWDFDLIIPCPKAPKTLAVILSPEEVLHFLGCVESLKHQVILTTCYAAGLRISEAVRLKPGAIDRQRMVLRVDQGKGKKDRYVMLSARLLETLTDYWRAVRPRTWMFPGGIPNEPISTNAVQDACSKAHRLAGLAKPVTPHSLRHAFAVHLLEAGTDLRTIQLLLGHRSLSTTAQYLRIATNKVCAATSPLELLPRPIPKAPPPPPPEHF</sequence>
<dbReference type="EMBL" id="LUUB01000114">
    <property type="protein sequence ID" value="OAE99965.1"/>
    <property type="molecule type" value="Genomic_DNA"/>
</dbReference>
<dbReference type="InterPro" id="IPR002104">
    <property type="entry name" value="Integrase_catalytic"/>
</dbReference>
<comment type="caution">
    <text evidence="8">The sequence shown here is derived from an EMBL/GenBank/DDBJ whole genome shotgun (WGS) entry which is preliminary data.</text>
</comment>
<accession>A0A176YAY5</accession>
<protein>
    <submittedName>
        <fullName evidence="8">Integrase</fullName>
    </submittedName>
</protein>
<keyword evidence="4" id="KW-0233">DNA recombination</keyword>